<dbReference type="PANTHER" id="PTHR38011:SF11">
    <property type="entry name" value="2,5-DIAMINO-6-RIBOSYLAMINO-4(3H)-PYRIMIDINONE 5'-PHOSPHATE REDUCTASE"/>
    <property type="match status" value="1"/>
</dbReference>
<dbReference type="Proteomes" id="UP001232245">
    <property type="component" value="Unassembled WGS sequence"/>
</dbReference>
<dbReference type="PANTHER" id="PTHR38011">
    <property type="entry name" value="DIHYDROFOLATE REDUCTASE FAMILY PROTEIN (AFU_ORTHOLOGUE AFUA_8G06820)"/>
    <property type="match status" value="1"/>
</dbReference>
<dbReference type="InterPro" id="IPR024072">
    <property type="entry name" value="DHFR-like_dom_sf"/>
</dbReference>
<dbReference type="EMBL" id="JAUSTZ010000009">
    <property type="protein sequence ID" value="MDQ0227396.1"/>
    <property type="molecule type" value="Genomic_DNA"/>
</dbReference>
<sequence length="177" mass="20205">MRKRKVVLFIASSLDGFIATKNESMDWLEKVEGEGDNGYSQFYDTVDTLILGKNTYNWIVRQGLDQFPYPNKKCYVLSNSQHHDTENVTFISGNLSKLINELKEQSGENIWLVGGGDMFRSFLKEGLVDEIILTVAPTILGTGIPLFKESDNQVELLLKGVRTFNQFVELHYIVKQY</sequence>
<dbReference type="RefSeq" id="WP_095300114.1">
    <property type="nucleotide sequence ID" value="NZ_CADEPK010000225.1"/>
</dbReference>
<evidence type="ECO:0000259" key="1">
    <source>
        <dbReference type="Pfam" id="PF01872"/>
    </source>
</evidence>
<accession>A0ABT9Z568</accession>
<gene>
    <name evidence="2" type="ORF">J2S02_003741</name>
</gene>
<dbReference type="Pfam" id="PF01872">
    <property type="entry name" value="RibD_C"/>
    <property type="match status" value="1"/>
</dbReference>
<proteinExistence type="predicted"/>
<dbReference type="InterPro" id="IPR002734">
    <property type="entry name" value="RibDG_C"/>
</dbReference>
<protein>
    <submittedName>
        <fullName evidence="2">Dihydrofolate reductase</fullName>
    </submittedName>
</protein>
<feature type="domain" description="Bacterial bifunctional deaminase-reductase C-terminal" evidence="1">
    <location>
        <begin position="4"/>
        <end position="165"/>
    </location>
</feature>
<name>A0ABT9Z568_9BACI</name>
<reference evidence="2 3" key="1">
    <citation type="submission" date="2023-07" db="EMBL/GenBank/DDBJ databases">
        <title>Genomic Encyclopedia of Type Strains, Phase IV (KMG-IV): sequencing the most valuable type-strain genomes for metagenomic binning, comparative biology and taxonomic classification.</title>
        <authorList>
            <person name="Goeker M."/>
        </authorList>
    </citation>
    <scope>NUCLEOTIDE SEQUENCE [LARGE SCALE GENOMIC DNA]</scope>
    <source>
        <strain evidence="2 3">DSM 17723</strain>
    </source>
</reference>
<keyword evidence="3" id="KW-1185">Reference proteome</keyword>
<dbReference type="InterPro" id="IPR050765">
    <property type="entry name" value="Riboflavin_Biosynth_HTPR"/>
</dbReference>
<dbReference type="SUPFAM" id="SSF53597">
    <property type="entry name" value="Dihydrofolate reductase-like"/>
    <property type="match status" value="1"/>
</dbReference>
<comment type="caution">
    <text evidence="2">The sequence shown here is derived from an EMBL/GenBank/DDBJ whole genome shotgun (WGS) entry which is preliminary data.</text>
</comment>
<evidence type="ECO:0000313" key="3">
    <source>
        <dbReference type="Proteomes" id="UP001232245"/>
    </source>
</evidence>
<evidence type="ECO:0000313" key="2">
    <source>
        <dbReference type="EMBL" id="MDQ0227396.1"/>
    </source>
</evidence>
<dbReference type="Gene3D" id="3.40.430.10">
    <property type="entry name" value="Dihydrofolate Reductase, subunit A"/>
    <property type="match status" value="1"/>
</dbReference>
<organism evidence="2 3">
    <name type="scientific">Metabacillus niabensis</name>
    <dbReference type="NCBI Taxonomy" id="324854"/>
    <lineage>
        <taxon>Bacteria</taxon>
        <taxon>Bacillati</taxon>
        <taxon>Bacillota</taxon>
        <taxon>Bacilli</taxon>
        <taxon>Bacillales</taxon>
        <taxon>Bacillaceae</taxon>
        <taxon>Metabacillus</taxon>
    </lineage>
</organism>